<keyword evidence="1 6" id="KW-0217">Developmental protein</keyword>
<evidence type="ECO:0000256" key="3">
    <source>
        <dbReference type="ARBA" id="ARBA00022737"/>
    </source>
</evidence>
<evidence type="ECO:0000313" key="8">
    <source>
        <dbReference type="EMBL" id="CAD7272318.1"/>
    </source>
</evidence>
<feature type="domain" description="DSL" evidence="7">
    <location>
        <begin position="46"/>
        <end position="90"/>
    </location>
</feature>
<evidence type="ECO:0000313" key="9">
    <source>
        <dbReference type="Proteomes" id="UP000678499"/>
    </source>
</evidence>
<keyword evidence="4 5" id="KW-1015">Disulfide bond</keyword>
<accession>A0A7R9G7P5</accession>
<keyword evidence="6" id="KW-1133">Transmembrane helix</keyword>
<evidence type="ECO:0000256" key="6">
    <source>
        <dbReference type="RuleBase" id="RU280815"/>
    </source>
</evidence>
<name>A0A7R9G7P5_9CRUS</name>
<comment type="function">
    <text evidence="6">Putative Notch ligand involved in the mediation of Notch signaling.</text>
</comment>
<feature type="disulfide bond" evidence="5">
    <location>
        <begin position="81"/>
        <end position="90"/>
    </location>
</feature>
<dbReference type="FunFam" id="2.10.25.140:FF:000001">
    <property type="entry name" value="Delta-like protein"/>
    <property type="match status" value="1"/>
</dbReference>
<proteinExistence type="predicted"/>
<evidence type="ECO:0000259" key="7">
    <source>
        <dbReference type="PROSITE" id="PS51051"/>
    </source>
</evidence>
<evidence type="ECO:0000256" key="4">
    <source>
        <dbReference type="ARBA" id="ARBA00023157"/>
    </source>
</evidence>
<feature type="disulfide bond" evidence="5">
    <location>
        <begin position="48"/>
        <end position="57"/>
    </location>
</feature>
<feature type="disulfide bond" evidence="5">
    <location>
        <begin position="61"/>
        <end position="73"/>
    </location>
</feature>
<dbReference type="GO" id="GO:0016020">
    <property type="term" value="C:membrane"/>
    <property type="evidence" value="ECO:0007669"/>
    <property type="project" value="UniProtKB-SubCell"/>
</dbReference>
<sequence length="101" mass="11846">MEFPRFSLEDILISRSAIQKYLEPGGMWNTNRHDTNRSDLSYEFRFVCSKDYYGPKCDTLCKPRNDTFGHFTCSPEGKRICNHGWTGEYCTQGYREEGNKL</sequence>
<gene>
    <name evidence="8" type="ORF">NMOB1V02_LOCUS260</name>
</gene>
<keyword evidence="9" id="KW-1185">Reference proteome</keyword>
<keyword evidence="6" id="KW-0732">Signal</keyword>
<dbReference type="PROSITE" id="PS51051">
    <property type="entry name" value="DSL"/>
    <property type="match status" value="1"/>
</dbReference>
<dbReference type="Gene3D" id="2.60.40.3510">
    <property type="match status" value="1"/>
</dbReference>
<keyword evidence="6" id="KW-0812">Transmembrane</keyword>
<evidence type="ECO:0000256" key="2">
    <source>
        <dbReference type="ARBA" id="ARBA00022536"/>
    </source>
</evidence>
<comment type="subcellular location">
    <subcellularLocation>
        <location evidence="6">Membrane</location>
        <topology evidence="6">Single-pass type I membrane protein</topology>
    </subcellularLocation>
</comment>
<dbReference type="GO" id="GO:0046331">
    <property type="term" value="P:lateral inhibition"/>
    <property type="evidence" value="ECO:0007669"/>
    <property type="project" value="UniProtKB-ARBA"/>
</dbReference>
<dbReference type="EMBL" id="CAJPEX010000019">
    <property type="protein sequence ID" value="CAG0912470.1"/>
    <property type="molecule type" value="Genomic_DNA"/>
</dbReference>
<organism evidence="8">
    <name type="scientific">Notodromas monacha</name>
    <dbReference type="NCBI Taxonomy" id="399045"/>
    <lineage>
        <taxon>Eukaryota</taxon>
        <taxon>Metazoa</taxon>
        <taxon>Ecdysozoa</taxon>
        <taxon>Arthropoda</taxon>
        <taxon>Crustacea</taxon>
        <taxon>Oligostraca</taxon>
        <taxon>Ostracoda</taxon>
        <taxon>Podocopa</taxon>
        <taxon>Podocopida</taxon>
        <taxon>Cypridocopina</taxon>
        <taxon>Cypridoidea</taxon>
        <taxon>Cyprididae</taxon>
        <taxon>Notodromas</taxon>
    </lineage>
</organism>
<dbReference type="GO" id="GO:0048018">
    <property type="term" value="F:receptor ligand activity"/>
    <property type="evidence" value="ECO:0007669"/>
    <property type="project" value="UniProtKB-ARBA"/>
</dbReference>
<evidence type="ECO:0000256" key="1">
    <source>
        <dbReference type="ARBA" id="ARBA00022473"/>
    </source>
</evidence>
<dbReference type="GO" id="GO:0009952">
    <property type="term" value="P:anterior/posterior pattern specification"/>
    <property type="evidence" value="ECO:0007669"/>
    <property type="project" value="UniProtKB-ARBA"/>
</dbReference>
<keyword evidence="2 6" id="KW-0245">EGF-like domain</keyword>
<dbReference type="InterPro" id="IPR001774">
    <property type="entry name" value="DSL"/>
</dbReference>
<dbReference type="Gene3D" id="2.10.25.140">
    <property type="match status" value="1"/>
</dbReference>
<reference evidence="8" key="1">
    <citation type="submission" date="2020-11" db="EMBL/GenBank/DDBJ databases">
        <authorList>
            <person name="Tran Van P."/>
        </authorList>
    </citation>
    <scope>NUCLEOTIDE SEQUENCE</scope>
</reference>
<protein>
    <recommendedName>
        <fullName evidence="6">Delta-like protein</fullName>
    </recommendedName>
</protein>
<dbReference type="OrthoDB" id="283575at2759"/>
<dbReference type="SMART" id="SM00051">
    <property type="entry name" value="DSL"/>
    <property type="match status" value="1"/>
</dbReference>
<keyword evidence="3 6" id="KW-0677">Repeat</keyword>
<dbReference type="GO" id="GO:0007166">
    <property type="term" value="P:cell surface receptor signaling pathway"/>
    <property type="evidence" value="ECO:0007669"/>
    <property type="project" value="UniProtKB-ARBA"/>
</dbReference>
<dbReference type="AlphaFoldDB" id="A0A7R9G7P5"/>
<dbReference type="Pfam" id="PF01414">
    <property type="entry name" value="DSL"/>
    <property type="match status" value="1"/>
</dbReference>
<dbReference type="EMBL" id="OA882056">
    <property type="protein sequence ID" value="CAD7272318.1"/>
    <property type="molecule type" value="Genomic_DNA"/>
</dbReference>
<evidence type="ECO:0000256" key="5">
    <source>
        <dbReference type="PROSITE-ProRule" id="PRU00377"/>
    </source>
</evidence>
<dbReference type="Proteomes" id="UP000678499">
    <property type="component" value="Unassembled WGS sequence"/>
</dbReference>
<keyword evidence="6" id="KW-0472">Membrane</keyword>